<dbReference type="RefSeq" id="WP_253968198.1">
    <property type="nucleotide sequence ID" value="NZ_JAMFTH010000003.1"/>
</dbReference>
<dbReference type="PANTHER" id="PTHR37844:SF2">
    <property type="entry name" value="SER_THR PROTEIN PHOSPHATASE SUPERFAMILY (AFU_ORTHOLOGUE AFUA_1G14840)"/>
    <property type="match status" value="1"/>
</dbReference>
<evidence type="ECO:0000259" key="1">
    <source>
        <dbReference type="Pfam" id="PF00149"/>
    </source>
</evidence>
<dbReference type="SUPFAM" id="SSF56300">
    <property type="entry name" value="Metallo-dependent phosphatases"/>
    <property type="match status" value="1"/>
</dbReference>
<name>A0A9X2HZE2_9GAMM</name>
<proteinExistence type="predicted"/>
<feature type="domain" description="Calcineurin-like phosphoesterase" evidence="1">
    <location>
        <begin position="2"/>
        <end position="214"/>
    </location>
</feature>
<reference evidence="2" key="1">
    <citation type="submission" date="2022-05" db="EMBL/GenBank/DDBJ databases">
        <authorList>
            <person name="Sun H.-N."/>
        </authorList>
    </citation>
    <scope>NUCLEOTIDE SEQUENCE</scope>
    <source>
        <strain evidence="2">HB14</strain>
    </source>
</reference>
<dbReference type="Pfam" id="PF00149">
    <property type="entry name" value="Metallophos"/>
    <property type="match status" value="1"/>
</dbReference>
<organism evidence="2 3">
    <name type="scientific">Gilvimarinus xylanilyticus</name>
    <dbReference type="NCBI Taxonomy" id="2944139"/>
    <lineage>
        <taxon>Bacteria</taxon>
        <taxon>Pseudomonadati</taxon>
        <taxon>Pseudomonadota</taxon>
        <taxon>Gammaproteobacteria</taxon>
        <taxon>Cellvibrionales</taxon>
        <taxon>Cellvibrionaceae</taxon>
        <taxon>Gilvimarinus</taxon>
    </lineage>
</organism>
<protein>
    <submittedName>
        <fullName evidence="2">Metallophosphoesterase</fullName>
    </submittedName>
</protein>
<evidence type="ECO:0000313" key="2">
    <source>
        <dbReference type="EMBL" id="MCP8899904.1"/>
    </source>
</evidence>
<reference evidence="2" key="2">
    <citation type="submission" date="2023-01" db="EMBL/GenBank/DDBJ databases">
        <title>Gilvimarinus xylanilyticus HB14 isolated from Caulerpa lentillifera aquaculture base in Hainan, China.</title>
        <authorList>
            <person name="Zhang Y.-J."/>
        </authorList>
    </citation>
    <scope>NUCLEOTIDE SEQUENCE</scope>
    <source>
        <strain evidence="2">HB14</strain>
    </source>
</reference>
<dbReference type="EMBL" id="JAMFTH010000003">
    <property type="protein sequence ID" value="MCP8899904.1"/>
    <property type="molecule type" value="Genomic_DNA"/>
</dbReference>
<dbReference type="GO" id="GO:0016787">
    <property type="term" value="F:hydrolase activity"/>
    <property type="evidence" value="ECO:0007669"/>
    <property type="project" value="InterPro"/>
</dbReference>
<dbReference type="PANTHER" id="PTHR37844">
    <property type="entry name" value="SER/THR PROTEIN PHOSPHATASE SUPERFAMILY (AFU_ORTHOLOGUE AFUA_1G14840)"/>
    <property type="match status" value="1"/>
</dbReference>
<dbReference type="Gene3D" id="3.60.21.10">
    <property type="match status" value="1"/>
</dbReference>
<comment type="caution">
    <text evidence="2">The sequence shown here is derived from an EMBL/GenBank/DDBJ whole genome shotgun (WGS) entry which is preliminary data.</text>
</comment>
<evidence type="ECO:0000313" key="3">
    <source>
        <dbReference type="Proteomes" id="UP001139319"/>
    </source>
</evidence>
<dbReference type="InterPro" id="IPR029052">
    <property type="entry name" value="Metallo-depent_PP-like"/>
</dbReference>
<dbReference type="Proteomes" id="UP001139319">
    <property type="component" value="Unassembled WGS sequence"/>
</dbReference>
<keyword evidence="3" id="KW-1185">Reference proteome</keyword>
<dbReference type="AlphaFoldDB" id="A0A9X2HZE2"/>
<sequence>MKIQLLSDLHLEFEAFDYEPTDCDVVVLAGDIHIKDRGIKWALEVIQDKPVIYVLGNHEFYGKAYPKHIDDMREICKGTNIHLLENESIEIDGVNFLGCTLWTDFAIYGDPRLAGAQCQQLMNDFRKIRVSPRYSKLRSIDAALIHRESLEWLGKQLQSSEATKSVVVTHHAPSENSVADLHRGDIVTSAYASDLEKFIHQHNPDLWVHGHMHNTSSYNIGNCKVICNPRGYPEERNPDFDSRLVLEV</sequence>
<accession>A0A9X2HZE2</accession>
<gene>
    <name evidence="2" type="ORF">M6D89_11400</name>
</gene>
<dbReference type="InterPro" id="IPR004843">
    <property type="entry name" value="Calcineurin-like_PHP"/>
</dbReference>